<feature type="transmembrane region" description="Helical" evidence="6">
    <location>
        <begin position="461"/>
        <end position="482"/>
    </location>
</feature>
<keyword evidence="3" id="KW-0964">Secreted</keyword>
<evidence type="ECO:0000313" key="13">
    <source>
        <dbReference type="Proteomes" id="UP000294843"/>
    </source>
</evidence>
<feature type="domain" description="SpaA-like prealbumin fold" evidence="10">
    <location>
        <begin position="338"/>
        <end position="427"/>
    </location>
</feature>
<evidence type="ECO:0000256" key="3">
    <source>
        <dbReference type="ARBA" id="ARBA00022525"/>
    </source>
</evidence>
<evidence type="ECO:0000313" key="12">
    <source>
        <dbReference type="EMBL" id="TDM14932.1"/>
    </source>
</evidence>
<evidence type="ECO:0000256" key="5">
    <source>
        <dbReference type="ARBA" id="ARBA00023088"/>
    </source>
</evidence>
<dbReference type="InterPro" id="IPR032364">
    <property type="entry name" value="GramPos_pilinD1_N"/>
</dbReference>
<evidence type="ECO:0000256" key="1">
    <source>
        <dbReference type="ARBA" id="ARBA00004168"/>
    </source>
</evidence>
<dbReference type="NCBIfam" id="NF033902">
    <property type="entry name" value="iso_D2_wall_anc"/>
    <property type="match status" value="1"/>
</dbReference>
<evidence type="ECO:0000256" key="7">
    <source>
        <dbReference type="SAM" id="SignalP"/>
    </source>
</evidence>
<dbReference type="Pfam" id="PF17802">
    <property type="entry name" value="SpaA"/>
    <property type="match status" value="1"/>
</dbReference>
<dbReference type="NCBIfam" id="TIGR01167">
    <property type="entry name" value="LPXTG_anchor"/>
    <property type="match status" value="1"/>
</dbReference>
<evidence type="ECO:0000256" key="2">
    <source>
        <dbReference type="ARBA" id="ARBA00022512"/>
    </source>
</evidence>
<keyword evidence="4 7" id="KW-0732">Signal</keyword>
<dbReference type="AlphaFoldDB" id="A0A4V3BFT3"/>
<dbReference type="InterPro" id="IPR041033">
    <property type="entry name" value="SpaA_PFL_dom_1"/>
</dbReference>
<gene>
    <name evidence="12" type="ORF">ERX55_03060</name>
</gene>
<sequence>MSKLFKRLPLLLVLALLVSIVLPVSQAFAANETTLTIHKIDGTGVDTHPATNGELTGEGQNYKGIQNISFTYWSISKEQFDAMKNDSASYKTVDMVEGKYGDLKGKGINTGVTDVKGEVKVTNLAEGYYWFVENTPTTVASSAAVPFGLSLPLSNEGRTGYINDLHVYPKNILETTKPTIDKDVKADGTKEANYNVGDEFNWFIQPTIVKGIADYAKFTVTDKIDTKLDFNDASKVVVELNGQAMLAGTDYVAEYDAATRILKVDFTSEGRKKLGTAIGGKLNIKVPTKINNTAIMGQAIKNNATLTFDNNHGTSGTPSVPKTDIPKVYTGGKNFIKTAETEDGKPLPDAKFVIKNSAGEFVAIDDNGVVTYVKDQSSAEIFTSKEDGTFEVKGLAYGTYTLIETKAPEKYTRPTNPETPFTVDKTSYYTDPEAITSTDTAPTAAPTTIINKQTFIPNTGGIGTVIFTVVGLALMVLAFVLLRRRQQA</sequence>
<keyword evidence="2" id="KW-0134">Cell wall</keyword>
<feature type="signal peptide" evidence="7">
    <location>
        <begin position="1"/>
        <end position="29"/>
    </location>
</feature>
<dbReference type="InterPro" id="IPR013783">
    <property type="entry name" value="Ig-like_fold"/>
</dbReference>
<dbReference type="NCBIfam" id="TIGR04226">
    <property type="entry name" value="RrgB_K2N_iso_D2"/>
    <property type="match status" value="1"/>
</dbReference>
<feature type="domain" description="Gram-positive cocci surface proteins LPxTG" evidence="8">
    <location>
        <begin position="457"/>
        <end position="485"/>
    </location>
</feature>
<keyword evidence="6" id="KW-0472">Membrane</keyword>
<reference evidence="12 13" key="1">
    <citation type="submission" date="2019-01" db="EMBL/GenBank/DDBJ databases">
        <title>Draft genome sequences of the type strains of six Macrococcus species.</title>
        <authorList>
            <person name="Mazhar S."/>
            <person name="Altermann E."/>
            <person name="Hill C."/>
            <person name="Mcauliffe O."/>
        </authorList>
    </citation>
    <scope>NUCLEOTIDE SEQUENCE [LARGE SCALE GENOMIC DNA]</scope>
    <source>
        <strain evidence="12 13">ATCC 51825</strain>
    </source>
</reference>
<dbReference type="InterPro" id="IPR019931">
    <property type="entry name" value="LPXTG_anchor"/>
</dbReference>
<dbReference type="InterPro" id="IPR026466">
    <property type="entry name" value="Fim_isopep_form_D2_dom"/>
</dbReference>
<feature type="domain" description="Gram-positive pilin subunit D1 N-terminal" evidence="9">
    <location>
        <begin position="31"/>
        <end position="171"/>
    </location>
</feature>
<dbReference type="InterPro" id="IPR046473">
    <property type="entry name" value="Sgo0707-like_N2"/>
</dbReference>
<dbReference type="Pfam" id="PF20623">
    <property type="entry name" value="Sgo0707_N2"/>
    <property type="match status" value="1"/>
</dbReference>
<evidence type="ECO:0000256" key="6">
    <source>
        <dbReference type="SAM" id="Phobius"/>
    </source>
</evidence>
<dbReference type="Pfam" id="PF16555">
    <property type="entry name" value="GramPos_pilinD1"/>
    <property type="match status" value="1"/>
</dbReference>
<dbReference type="SUPFAM" id="SSF49478">
    <property type="entry name" value="Cna protein B-type domain"/>
    <property type="match status" value="1"/>
</dbReference>
<evidence type="ECO:0000259" key="10">
    <source>
        <dbReference type="Pfam" id="PF17802"/>
    </source>
</evidence>
<dbReference type="Gene3D" id="2.60.40.740">
    <property type="match status" value="1"/>
</dbReference>
<dbReference type="EMBL" id="SCWF01000002">
    <property type="protein sequence ID" value="TDM14932.1"/>
    <property type="molecule type" value="Genomic_DNA"/>
</dbReference>
<evidence type="ECO:0000259" key="8">
    <source>
        <dbReference type="Pfam" id="PF00746"/>
    </source>
</evidence>
<evidence type="ECO:0000259" key="11">
    <source>
        <dbReference type="Pfam" id="PF20623"/>
    </source>
</evidence>
<dbReference type="InterPro" id="IPR048052">
    <property type="entry name" value="FM1-like"/>
</dbReference>
<dbReference type="Gene3D" id="2.60.40.10">
    <property type="entry name" value="Immunoglobulins"/>
    <property type="match status" value="2"/>
</dbReference>
<keyword evidence="6" id="KW-0812">Transmembrane</keyword>
<proteinExistence type="predicted"/>
<keyword evidence="6" id="KW-1133">Transmembrane helix</keyword>
<name>A0A4V3BFT3_9STAP</name>
<feature type="domain" description="Sgo0707-like N2" evidence="11">
    <location>
        <begin position="211"/>
        <end position="315"/>
    </location>
</feature>
<dbReference type="Pfam" id="PF00746">
    <property type="entry name" value="Gram_pos_anchor"/>
    <property type="match status" value="1"/>
</dbReference>
<evidence type="ECO:0000259" key="9">
    <source>
        <dbReference type="Pfam" id="PF16555"/>
    </source>
</evidence>
<accession>A0A4V3BFT3</accession>
<dbReference type="Proteomes" id="UP000294843">
    <property type="component" value="Unassembled WGS sequence"/>
</dbReference>
<dbReference type="OrthoDB" id="2056845at2"/>
<protein>
    <submittedName>
        <fullName evidence="12">Isopeptide-forming domain-containing fimbrial protein</fullName>
    </submittedName>
</protein>
<feature type="chain" id="PRO_5020492119" evidence="7">
    <location>
        <begin position="30"/>
        <end position="488"/>
    </location>
</feature>
<comment type="subcellular location">
    <subcellularLocation>
        <location evidence="1">Secreted</location>
        <location evidence="1">Cell wall</location>
        <topology evidence="1">Peptidoglycan-anchor</topology>
    </subcellularLocation>
</comment>
<keyword evidence="13" id="KW-1185">Reference proteome</keyword>
<dbReference type="RefSeq" id="WP_133451126.1">
    <property type="nucleotide sequence ID" value="NZ_SCWF01000002.1"/>
</dbReference>
<organism evidence="12 13">
    <name type="scientific">Macrococcus bovicus</name>
    <dbReference type="NCBI Taxonomy" id="69968"/>
    <lineage>
        <taxon>Bacteria</taxon>
        <taxon>Bacillati</taxon>
        <taxon>Bacillota</taxon>
        <taxon>Bacilli</taxon>
        <taxon>Bacillales</taxon>
        <taxon>Staphylococcaceae</taxon>
        <taxon>Macrococcus</taxon>
    </lineage>
</organism>
<comment type="caution">
    <text evidence="12">The sequence shown here is derived from an EMBL/GenBank/DDBJ whole genome shotgun (WGS) entry which is preliminary data.</text>
</comment>
<evidence type="ECO:0000256" key="4">
    <source>
        <dbReference type="ARBA" id="ARBA00022729"/>
    </source>
</evidence>
<keyword evidence="5" id="KW-0572">Peptidoglycan-anchor</keyword>